<sequence length="74" mass="7935">MGRRSSFVRPYVGSISSSPDIVRSLRSGMEALPFALPPYLTSLFTLMDGLATSCPDTPKSRPEMGYNPPASTPA</sequence>
<dbReference type="VEuPathDB" id="CryptoDB:Cvel_6761"/>
<evidence type="ECO:0000256" key="1">
    <source>
        <dbReference type="SAM" id="MobiDB-lite"/>
    </source>
</evidence>
<protein>
    <submittedName>
        <fullName evidence="2">Uncharacterized protein</fullName>
    </submittedName>
</protein>
<name>A0A0G4HGE0_9ALVE</name>
<feature type="region of interest" description="Disordered" evidence="1">
    <location>
        <begin position="52"/>
        <end position="74"/>
    </location>
</feature>
<organism evidence="2">
    <name type="scientific">Chromera velia CCMP2878</name>
    <dbReference type="NCBI Taxonomy" id="1169474"/>
    <lineage>
        <taxon>Eukaryota</taxon>
        <taxon>Sar</taxon>
        <taxon>Alveolata</taxon>
        <taxon>Colpodellida</taxon>
        <taxon>Chromeraceae</taxon>
        <taxon>Chromera</taxon>
    </lineage>
</organism>
<gene>
    <name evidence="2" type="ORF">Cvel_6761</name>
</gene>
<proteinExistence type="predicted"/>
<dbReference type="AlphaFoldDB" id="A0A0G4HGE0"/>
<accession>A0A0G4HGE0</accession>
<dbReference type="EMBL" id="CDMZ01002629">
    <property type="protein sequence ID" value="CEM43176.1"/>
    <property type="molecule type" value="Genomic_DNA"/>
</dbReference>
<evidence type="ECO:0000313" key="2">
    <source>
        <dbReference type="EMBL" id="CEM43176.1"/>
    </source>
</evidence>
<reference evidence="2" key="1">
    <citation type="submission" date="2014-11" db="EMBL/GenBank/DDBJ databases">
        <authorList>
            <person name="Otto D Thomas"/>
            <person name="Naeem Raeece"/>
        </authorList>
    </citation>
    <scope>NUCLEOTIDE SEQUENCE</scope>
</reference>